<protein>
    <recommendedName>
        <fullName evidence="4">Tetratricopeptide repeat protein</fullName>
    </recommendedName>
</protein>
<dbReference type="Gene3D" id="1.25.40.10">
    <property type="entry name" value="Tetratricopeptide repeat domain"/>
    <property type="match status" value="1"/>
</dbReference>
<dbReference type="Proteomes" id="UP000007882">
    <property type="component" value="Chromosome"/>
</dbReference>
<evidence type="ECO:0000313" key="2">
    <source>
        <dbReference type="EMBL" id="BAL88572.1"/>
    </source>
</evidence>
<dbReference type="HOGENOM" id="CLU_2299673_0_0_11"/>
<dbReference type="RefSeq" id="WP_014443467.1">
    <property type="nucleotide sequence ID" value="NC_017093.1"/>
</dbReference>
<dbReference type="EMBL" id="AP012319">
    <property type="protein sequence ID" value="BAL88572.1"/>
    <property type="molecule type" value="Genomic_DNA"/>
</dbReference>
<accession>I0H6D5</accession>
<feature type="region of interest" description="Disordered" evidence="1">
    <location>
        <begin position="68"/>
        <end position="100"/>
    </location>
</feature>
<feature type="region of interest" description="Disordered" evidence="1">
    <location>
        <begin position="17"/>
        <end position="45"/>
    </location>
</feature>
<sequence length="100" mass="11281">MRTRTAPHTLIVILTAAEWRSSEQPGRGRQHRDTAQERRSQNTPALIRAAQGQARELVTRTLEVRRRLLGPDHPDTRRSRQNLDRLEGAGVAAEPVAELT</sequence>
<evidence type="ECO:0000313" key="3">
    <source>
        <dbReference type="Proteomes" id="UP000007882"/>
    </source>
</evidence>
<feature type="compositionally biased region" description="Basic and acidic residues" evidence="1">
    <location>
        <begin position="68"/>
        <end position="87"/>
    </location>
</feature>
<feature type="compositionally biased region" description="Low complexity" evidence="1">
    <location>
        <begin position="88"/>
        <end position="100"/>
    </location>
</feature>
<name>I0H6D5_ACTM4</name>
<organism evidence="2 3">
    <name type="scientific">Actinoplanes missouriensis (strain ATCC 14538 / DSM 43046 / CBS 188.64 / JCM 3121 / NBRC 102363 / NCIMB 12654 / NRRL B-3342 / UNCC 431)</name>
    <dbReference type="NCBI Taxonomy" id="512565"/>
    <lineage>
        <taxon>Bacteria</taxon>
        <taxon>Bacillati</taxon>
        <taxon>Actinomycetota</taxon>
        <taxon>Actinomycetes</taxon>
        <taxon>Micromonosporales</taxon>
        <taxon>Micromonosporaceae</taxon>
        <taxon>Actinoplanes</taxon>
    </lineage>
</organism>
<evidence type="ECO:0000256" key="1">
    <source>
        <dbReference type="SAM" id="MobiDB-lite"/>
    </source>
</evidence>
<dbReference type="PATRIC" id="fig|512565.3.peg.3349"/>
<dbReference type="KEGG" id="ams:AMIS_33520"/>
<dbReference type="InterPro" id="IPR011990">
    <property type="entry name" value="TPR-like_helical_dom_sf"/>
</dbReference>
<reference evidence="2 3" key="1">
    <citation type="submission" date="2012-02" db="EMBL/GenBank/DDBJ databases">
        <title>Complete genome sequence of Actinoplanes missouriensis 431 (= NBRC 102363).</title>
        <authorList>
            <person name="Ohnishi Y."/>
            <person name="Ishikawa J."/>
            <person name="Sekine M."/>
            <person name="Hosoyama A."/>
            <person name="Harada T."/>
            <person name="Narita H."/>
            <person name="Hata T."/>
            <person name="Konno Y."/>
            <person name="Tutikane K."/>
            <person name="Fujita N."/>
            <person name="Horinouchi S."/>
            <person name="Hayakawa M."/>
        </authorList>
    </citation>
    <scope>NUCLEOTIDE SEQUENCE [LARGE SCALE GENOMIC DNA]</scope>
    <source>
        <strain evidence="3">ATCC 14538 / DSM 43046 / CBS 188.64 / JCM 3121 / NBRC 102363 / NCIMB 12654 / NRRL B-3342 / UNCC 431</strain>
    </source>
</reference>
<proteinExistence type="predicted"/>
<feature type="compositionally biased region" description="Basic and acidic residues" evidence="1">
    <location>
        <begin position="31"/>
        <end position="40"/>
    </location>
</feature>
<keyword evidence="3" id="KW-1185">Reference proteome</keyword>
<evidence type="ECO:0008006" key="4">
    <source>
        <dbReference type="Google" id="ProtNLM"/>
    </source>
</evidence>
<dbReference type="AlphaFoldDB" id="I0H6D5"/>
<gene>
    <name evidence="2" type="ordered locus">AMIS_33520</name>
</gene>